<proteinExistence type="predicted"/>
<keyword evidence="1" id="KW-1133">Transmembrane helix</keyword>
<evidence type="ECO:0000313" key="2">
    <source>
        <dbReference type="EMBL" id="HIQ64668.1"/>
    </source>
</evidence>
<protein>
    <submittedName>
        <fullName evidence="2">YfhO family protein</fullName>
    </submittedName>
</protein>
<feature type="transmembrane region" description="Helical" evidence="1">
    <location>
        <begin position="203"/>
        <end position="222"/>
    </location>
</feature>
<dbReference type="AlphaFoldDB" id="A0A9D1CKM0"/>
<name>A0A9D1CKM0_9FIRM</name>
<feature type="transmembrane region" description="Helical" evidence="1">
    <location>
        <begin position="131"/>
        <end position="152"/>
    </location>
</feature>
<feature type="transmembrane region" description="Helical" evidence="1">
    <location>
        <begin position="23"/>
        <end position="40"/>
    </location>
</feature>
<feature type="transmembrane region" description="Helical" evidence="1">
    <location>
        <begin position="81"/>
        <end position="105"/>
    </location>
</feature>
<evidence type="ECO:0000313" key="3">
    <source>
        <dbReference type="Proteomes" id="UP000886725"/>
    </source>
</evidence>
<feature type="non-terminal residue" evidence="2">
    <location>
        <position position="1"/>
    </location>
</feature>
<dbReference type="EMBL" id="DVFU01000060">
    <property type="protein sequence ID" value="HIQ64668.1"/>
    <property type="molecule type" value="Genomic_DNA"/>
</dbReference>
<organism evidence="2 3">
    <name type="scientific">Candidatus Faecenecus gallistercoris</name>
    <dbReference type="NCBI Taxonomy" id="2840793"/>
    <lineage>
        <taxon>Bacteria</taxon>
        <taxon>Bacillati</taxon>
        <taxon>Bacillota</taxon>
        <taxon>Bacillota incertae sedis</taxon>
        <taxon>Candidatus Faecenecus</taxon>
    </lineage>
</organism>
<feature type="transmembrane region" description="Helical" evidence="1">
    <location>
        <begin position="586"/>
        <end position="607"/>
    </location>
</feature>
<sequence length="653" mass="74839">SSRMAFDINELLNSKFSMIGDKVMLFCTAGVLLGCVIYFLVRDYKASKNHIFFWYVISSFVIFLVPVLIEPVNKMFHLGSYALFPLRTFFLFYFFLILIFLHYFGEYQPAIVKKKTSITEVLQKSVTKKQVVAFIFTVLFSIVIILTIHFNYSYFQHTVYNITTGSHWKVPLIALLLILGTVFFTILLCVTSKKKFSYLTIGGFYLLVVTNILCWSFVYYGMDFAYESMDQEFASMTELSHAHEEDDVFRVKSNVSNFVQNYGMITQYPTLDHFTSVTNGTNMETLRRLGYTSYWVKTYSSGGTLFSDALLGNKYLITEDRIDDENYQYVDTFGTIHLYESQNPVQYGYIVQGNTSFTDVSNAFESQNLLYRAVTGKEEDLFSVYEDDFRSENLHITTEDDLTSYEIVDDELLSMLHTTVEVKDRSVLYLDVLKSMDNTVNAAIMGTMNIYVNGVLLIDDYPREMQNGLLELGTFEDETVDIDIQIISDVSVRTLKIGAMSYDKYLDFARSSVPVTDVSTHKNQIIIETDAEGLLFLPITYHEGYTLEVDGVPTDIEVLFDNYIGVSLSGGEHTLTLTYHSPGVKAGLLISIVTFLFCLFLFTTPLYENLASNFVAQQIVYYGYLALYFILTVAFFIVPILGFIISFFYRFHL</sequence>
<comment type="caution">
    <text evidence="2">The sequence shown here is derived from an EMBL/GenBank/DDBJ whole genome shotgun (WGS) entry which is preliminary data.</text>
</comment>
<dbReference type="PANTHER" id="PTHR38454:SF1">
    <property type="entry name" value="INTEGRAL MEMBRANE PROTEIN"/>
    <property type="match status" value="1"/>
</dbReference>
<dbReference type="Pfam" id="PF09586">
    <property type="entry name" value="YfhO"/>
    <property type="match status" value="1"/>
</dbReference>
<feature type="transmembrane region" description="Helical" evidence="1">
    <location>
        <begin position="172"/>
        <end position="191"/>
    </location>
</feature>
<keyword evidence="1" id="KW-0472">Membrane</keyword>
<dbReference type="Proteomes" id="UP000886725">
    <property type="component" value="Unassembled WGS sequence"/>
</dbReference>
<reference evidence="2" key="1">
    <citation type="submission" date="2020-10" db="EMBL/GenBank/DDBJ databases">
        <authorList>
            <person name="Gilroy R."/>
        </authorList>
    </citation>
    <scope>NUCLEOTIDE SEQUENCE</scope>
    <source>
        <strain evidence="2">CHK165-10780</strain>
    </source>
</reference>
<feature type="transmembrane region" description="Helical" evidence="1">
    <location>
        <begin position="52"/>
        <end position="69"/>
    </location>
</feature>
<dbReference type="PANTHER" id="PTHR38454">
    <property type="entry name" value="INTEGRAL MEMBRANE PROTEIN-RELATED"/>
    <property type="match status" value="1"/>
</dbReference>
<feature type="transmembrane region" description="Helical" evidence="1">
    <location>
        <begin position="619"/>
        <end position="649"/>
    </location>
</feature>
<accession>A0A9D1CKM0</accession>
<reference evidence="2" key="2">
    <citation type="journal article" date="2021" name="PeerJ">
        <title>Extensive microbial diversity within the chicken gut microbiome revealed by metagenomics and culture.</title>
        <authorList>
            <person name="Gilroy R."/>
            <person name="Ravi A."/>
            <person name="Getino M."/>
            <person name="Pursley I."/>
            <person name="Horton D.L."/>
            <person name="Alikhan N.F."/>
            <person name="Baker D."/>
            <person name="Gharbi K."/>
            <person name="Hall N."/>
            <person name="Watson M."/>
            <person name="Adriaenssens E.M."/>
            <person name="Foster-Nyarko E."/>
            <person name="Jarju S."/>
            <person name="Secka A."/>
            <person name="Antonio M."/>
            <person name="Oren A."/>
            <person name="Chaudhuri R.R."/>
            <person name="La Ragione R."/>
            <person name="Hildebrand F."/>
            <person name="Pallen M.J."/>
        </authorList>
    </citation>
    <scope>NUCLEOTIDE SEQUENCE</scope>
    <source>
        <strain evidence="2">CHK165-10780</strain>
    </source>
</reference>
<gene>
    <name evidence="2" type="ORF">IAC85_02905</name>
</gene>
<keyword evidence="1" id="KW-0812">Transmembrane</keyword>
<evidence type="ECO:0000256" key="1">
    <source>
        <dbReference type="SAM" id="Phobius"/>
    </source>
</evidence>
<dbReference type="InterPro" id="IPR018580">
    <property type="entry name" value="Uncharacterised_YfhO"/>
</dbReference>